<dbReference type="eggNOG" id="ENOG5033N73">
    <property type="taxonomic scope" value="Bacteria"/>
</dbReference>
<dbReference type="Proteomes" id="UP000004080">
    <property type="component" value="Unassembled WGS sequence"/>
</dbReference>
<keyword evidence="2" id="KW-1185">Reference proteome</keyword>
<sequence>MAKRGYNPGDDVYVIYRNPHTPSVANISQAEIVPHPTEVGETAILLHGTYQLVADDDAVFHSYEEAAAHYETFYGGESP</sequence>
<dbReference type="PATRIC" id="fig|1196324.3.peg.761"/>
<gene>
    <name evidence="1" type="ORF">A374_03759</name>
</gene>
<dbReference type="RefSeq" id="WP_007200851.1">
    <property type="nucleotide sequence ID" value="NZ_AKKV01000020.1"/>
</dbReference>
<dbReference type="OrthoDB" id="2970581at2"/>
<dbReference type="Pfam" id="PF11132">
    <property type="entry name" value="SplA"/>
    <property type="match status" value="1"/>
</dbReference>
<dbReference type="STRING" id="1196324.A374_03759"/>
<protein>
    <submittedName>
        <fullName evidence="1">Transcriptional regulator</fullName>
    </submittedName>
</protein>
<dbReference type="EMBL" id="AKKV01000020">
    <property type="protein sequence ID" value="EIT86656.1"/>
    <property type="molecule type" value="Genomic_DNA"/>
</dbReference>
<dbReference type="InterPro" id="IPR022608">
    <property type="entry name" value="Tscrpt_reg_SplA"/>
</dbReference>
<proteinExistence type="predicted"/>
<dbReference type="AlphaFoldDB" id="I8J4F6"/>
<reference evidence="1 2" key="1">
    <citation type="journal article" date="2012" name="J. Bacteriol.">
        <title>Genome of Bacillus macauensis ZFHKF-1, a Long-Chain-Forming Bacterium.</title>
        <authorList>
            <person name="Cai L."/>
            <person name="Zhang T."/>
        </authorList>
    </citation>
    <scope>NUCLEOTIDE SEQUENCE [LARGE SCALE GENOMIC DNA]</scope>
    <source>
        <strain evidence="1 2">ZFHKF-1</strain>
    </source>
</reference>
<evidence type="ECO:0000313" key="2">
    <source>
        <dbReference type="Proteomes" id="UP000004080"/>
    </source>
</evidence>
<evidence type="ECO:0000313" key="1">
    <source>
        <dbReference type="EMBL" id="EIT86656.1"/>
    </source>
</evidence>
<organism evidence="1 2">
    <name type="scientific">Fictibacillus macauensis ZFHKF-1</name>
    <dbReference type="NCBI Taxonomy" id="1196324"/>
    <lineage>
        <taxon>Bacteria</taxon>
        <taxon>Bacillati</taxon>
        <taxon>Bacillota</taxon>
        <taxon>Bacilli</taxon>
        <taxon>Bacillales</taxon>
        <taxon>Fictibacillaceae</taxon>
        <taxon>Fictibacillus</taxon>
    </lineage>
</organism>
<accession>I8J4F6</accession>
<name>I8J4F6_9BACL</name>
<comment type="caution">
    <text evidence="1">The sequence shown here is derived from an EMBL/GenBank/DDBJ whole genome shotgun (WGS) entry which is preliminary data.</text>
</comment>